<comment type="caution">
    <text evidence="1">The sequence shown here is derived from an EMBL/GenBank/DDBJ whole genome shotgun (WGS) entry which is preliminary data.</text>
</comment>
<reference evidence="1 2" key="1">
    <citation type="journal article" date="2023" name="G3 (Bethesda)">
        <title>A chromosome-length genome assembly and annotation of blackberry (Rubus argutus, cv. 'Hillquist').</title>
        <authorList>
            <person name="Bruna T."/>
            <person name="Aryal R."/>
            <person name="Dudchenko O."/>
            <person name="Sargent D.J."/>
            <person name="Mead D."/>
            <person name="Buti M."/>
            <person name="Cavallini A."/>
            <person name="Hytonen T."/>
            <person name="Andres J."/>
            <person name="Pham M."/>
            <person name="Weisz D."/>
            <person name="Mascagni F."/>
            <person name="Usai G."/>
            <person name="Natali L."/>
            <person name="Bassil N."/>
            <person name="Fernandez G.E."/>
            <person name="Lomsadze A."/>
            <person name="Armour M."/>
            <person name="Olukolu B."/>
            <person name="Poorten T."/>
            <person name="Britton C."/>
            <person name="Davik J."/>
            <person name="Ashrafi H."/>
            <person name="Aiden E.L."/>
            <person name="Borodovsky M."/>
            <person name="Worthington M."/>
        </authorList>
    </citation>
    <scope>NUCLEOTIDE SEQUENCE [LARGE SCALE GENOMIC DNA]</scope>
    <source>
        <strain evidence="1">PI 553951</strain>
    </source>
</reference>
<name>A0AAW1WC80_RUBAR</name>
<sequence length="87" mass="9340">MVAALVWSREAWRSHGAGGVVSAGGCEHGAAERTVASWARLGARWRWLGFGGTAATAEVGLDDLGSIFSSNHLFFSFLQRGAWLKYV</sequence>
<proteinExistence type="predicted"/>
<accession>A0AAW1WC80</accession>
<dbReference type="Proteomes" id="UP001457282">
    <property type="component" value="Unassembled WGS sequence"/>
</dbReference>
<dbReference type="AlphaFoldDB" id="A0AAW1WC80"/>
<keyword evidence="2" id="KW-1185">Reference proteome</keyword>
<protein>
    <submittedName>
        <fullName evidence="1">Uncharacterized protein</fullName>
    </submittedName>
</protein>
<evidence type="ECO:0000313" key="1">
    <source>
        <dbReference type="EMBL" id="KAK9922505.1"/>
    </source>
</evidence>
<dbReference type="EMBL" id="JBEDUW010000006">
    <property type="protein sequence ID" value="KAK9922505.1"/>
    <property type="molecule type" value="Genomic_DNA"/>
</dbReference>
<evidence type="ECO:0000313" key="2">
    <source>
        <dbReference type="Proteomes" id="UP001457282"/>
    </source>
</evidence>
<gene>
    <name evidence="1" type="ORF">M0R45_030967</name>
</gene>
<organism evidence="1 2">
    <name type="scientific">Rubus argutus</name>
    <name type="common">Southern blackberry</name>
    <dbReference type="NCBI Taxonomy" id="59490"/>
    <lineage>
        <taxon>Eukaryota</taxon>
        <taxon>Viridiplantae</taxon>
        <taxon>Streptophyta</taxon>
        <taxon>Embryophyta</taxon>
        <taxon>Tracheophyta</taxon>
        <taxon>Spermatophyta</taxon>
        <taxon>Magnoliopsida</taxon>
        <taxon>eudicotyledons</taxon>
        <taxon>Gunneridae</taxon>
        <taxon>Pentapetalae</taxon>
        <taxon>rosids</taxon>
        <taxon>fabids</taxon>
        <taxon>Rosales</taxon>
        <taxon>Rosaceae</taxon>
        <taxon>Rosoideae</taxon>
        <taxon>Rosoideae incertae sedis</taxon>
        <taxon>Rubus</taxon>
    </lineage>
</organism>